<dbReference type="Pfam" id="PF17921">
    <property type="entry name" value="Integrase_H2C2"/>
    <property type="match status" value="1"/>
</dbReference>
<dbReference type="Gene3D" id="3.10.10.10">
    <property type="entry name" value="HIV Type 1 Reverse Transcriptase, subunit A, domain 1"/>
    <property type="match status" value="1"/>
</dbReference>
<dbReference type="InterPro" id="IPR043502">
    <property type="entry name" value="DNA/RNA_pol_sf"/>
</dbReference>
<dbReference type="GO" id="GO:0003676">
    <property type="term" value="F:nucleic acid binding"/>
    <property type="evidence" value="ECO:0007669"/>
    <property type="project" value="InterPro"/>
</dbReference>
<name>A0A7J6KTR1_PEROL</name>
<dbReference type="InterPro" id="IPR000477">
    <property type="entry name" value="RT_dom"/>
</dbReference>
<dbReference type="GO" id="GO:0015074">
    <property type="term" value="P:DNA integration"/>
    <property type="evidence" value="ECO:0007669"/>
    <property type="project" value="InterPro"/>
</dbReference>
<dbReference type="InterPro" id="IPR036397">
    <property type="entry name" value="RNaseH_sf"/>
</dbReference>
<dbReference type="SUPFAM" id="SSF53098">
    <property type="entry name" value="Ribonuclease H-like"/>
    <property type="match status" value="1"/>
</dbReference>
<gene>
    <name evidence="3" type="ORF">FOL46_001304</name>
</gene>
<proteinExistence type="predicted"/>
<dbReference type="PANTHER" id="PTHR37984">
    <property type="entry name" value="PROTEIN CBG26694"/>
    <property type="match status" value="1"/>
</dbReference>
<dbReference type="InterPro" id="IPR041588">
    <property type="entry name" value="Integrase_H2C2"/>
</dbReference>
<evidence type="ECO:0000313" key="3">
    <source>
        <dbReference type="EMBL" id="KAF4649999.1"/>
    </source>
</evidence>
<dbReference type="SUPFAM" id="SSF56672">
    <property type="entry name" value="DNA/RNA polymerases"/>
    <property type="match status" value="1"/>
</dbReference>
<dbReference type="InterPro" id="IPR043128">
    <property type="entry name" value="Rev_trsase/Diguanyl_cyclase"/>
</dbReference>
<dbReference type="InterPro" id="IPR012337">
    <property type="entry name" value="RNaseH-like_sf"/>
</dbReference>
<dbReference type="InterPro" id="IPR001584">
    <property type="entry name" value="Integrase_cat-core"/>
</dbReference>
<feature type="domain" description="Integrase catalytic" evidence="2">
    <location>
        <begin position="867"/>
        <end position="1048"/>
    </location>
</feature>
<dbReference type="EMBL" id="JABANN010001362">
    <property type="protein sequence ID" value="KAF4649999.1"/>
    <property type="molecule type" value="Genomic_DNA"/>
</dbReference>
<feature type="non-terminal residue" evidence="3">
    <location>
        <position position="1170"/>
    </location>
</feature>
<dbReference type="AlphaFoldDB" id="A0A7J6KTR1"/>
<comment type="caution">
    <text evidence="3">The sequence shown here is derived from an EMBL/GenBank/DDBJ whole genome shotgun (WGS) entry which is preliminary data.</text>
</comment>
<dbReference type="PANTHER" id="PTHR37984:SF5">
    <property type="entry name" value="PROTEIN NYNRIN-LIKE"/>
    <property type="match status" value="1"/>
</dbReference>
<dbReference type="Gene3D" id="3.30.70.270">
    <property type="match status" value="2"/>
</dbReference>
<feature type="domain" description="Reverse transcriptase" evidence="1">
    <location>
        <begin position="178"/>
        <end position="369"/>
    </location>
</feature>
<dbReference type="Gene3D" id="3.30.420.10">
    <property type="entry name" value="Ribonuclease H-like superfamily/Ribonuclease H"/>
    <property type="match status" value="1"/>
</dbReference>
<reference evidence="3 4" key="1">
    <citation type="submission" date="2020-04" db="EMBL/GenBank/DDBJ databases">
        <title>Perkinsus olseni comparative genomics.</title>
        <authorList>
            <person name="Bogema D.R."/>
        </authorList>
    </citation>
    <scope>NUCLEOTIDE SEQUENCE [LARGE SCALE GENOMIC DNA]</scope>
    <source>
        <strain evidence="3">ATCC PRA-31</strain>
    </source>
</reference>
<dbReference type="PROSITE" id="PS50994">
    <property type="entry name" value="INTEGRASE"/>
    <property type="match status" value="1"/>
</dbReference>
<evidence type="ECO:0000259" key="2">
    <source>
        <dbReference type="PROSITE" id="PS50994"/>
    </source>
</evidence>
<accession>A0A7J6KTR1</accession>
<dbReference type="Pfam" id="PF00078">
    <property type="entry name" value="RVT_1"/>
    <property type="match status" value="1"/>
</dbReference>
<evidence type="ECO:0000313" key="4">
    <source>
        <dbReference type="Proteomes" id="UP000572268"/>
    </source>
</evidence>
<protein>
    <submittedName>
        <fullName evidence="3">Uncharacterized protein</fullName>
    </submittedName>
</protein>
<sequence length="1170" mass="130646">MVFDLDTEVNVPLILNPGSICQRLIRVWCYVGTQPAPAILLGASTMTNMKAVINLSTHTVHCEALTDAKGNPYQVKLLPRLEPNGPRPLAQLSSDGDDIESFLASLSDDELDEWHEARAATLPDFRLSFPLKDMVPSTLSTTRKYSIPSKLKPSLNAKLDQLQAGGVIRTVDKCTIPPDAVISPGFVKEKKGQVMKAPDGSEIPKVRLLCDFTILNSVIESRLVWNTAVDNINENLHSIPHDSKFFYACDITDAYYQIGLDSSVWRYTYCRFDDEYIFWLRLPQGMSLAAIYFPFALKCQLDLLYKEKGIWRKWWVVYLDDILGHATTRQQATGRLRILRSALRALKLPLSDKVPIEVSTEVDCVGVAVSQAGWSLSSKNRGKLIKALNATPKTAKQLHSLIGVYNYGSTGFVTSKASEVATNLAVLHTAVHTKPFKWTPQCQHAQDFLREHLASSPRAFLAFDDLLTKCKGGPYSLAITVDAADVGIGGHLWMVRQPARATSIHDLANAEIATLISAFSLILDSHQKAWHTFEKESFAIYSAVMRWRSLLIGATRDDTAATYSLDECSIKIFTDSTVAVSRVGKGFDIDLTSSKVTLKAKRFRSWQLEVSEMSYLPICVVHSDGTSNSISDFYSRYTEFLQDSAPSTEHAVVEVGSQQQPLQLGDEISSTLFMAPNEDEDPIDSDADDTSKPGEVVHLCLTQGQAAVIETSYHTDESKYLNVPISLVWKILNDQDHHEFADNLVQRAKAWIAGGKFTRRLTESPHYGMFTQATKRQQDLRDLPWVLVIPSTAIFYEENLINHCYDPQQEATSARDSLMAYVHDGRWHLKYVAALELLFSICWWPSMAVDLKEYIEDCDYCSRTAKQASLPYRGVLSGDQRFDIVCMDHKNLPGRAGLTFTKVLTLTCPASGSTRFVPQRVADAAQTALDLYVSWVALCGWPRQVVTDGASNFCSRLSERLYALGGIRHRTALTAAPTGNAVVERRHKILGEVLNWYDSTCGIQTDDDVRMALAAAEQRINHVPDSKGTTVYARMFGIPPNWGPLQRPTRLENNQQPPNDDDLIKAINDITNHLTKDFNLRRDAKAKQNELRVCNVTDDTKYNNNRLSSASIGDKVWIQANQQAAITNIYYDSQGRARAIEAGGSLWNPRDISLVRRDLINSIPAAPMFR</sequence>
<dbReference type="PROSITE" id="PS50878">
    <property type="entry name" value="RT_POL"/>
    <property type="match status" value="1"/>
</dbReference>
<dbReference type="Gene3D" id="1.10.340.70">
    <property type="match status" value="1"/>
</dbReference>
<organism evidence="3 4">
    <name type="scientific">Perkinsus olseni</name>
    <name type="common">Perkinsus atlanticus</name>
    <dbReference type="NCBI Taxonomy" id="32597"/>
    <lineage>
        <taxon>Eukaryota</taxon>
        <taxon>Sar</taxon>
        <taxon>Alveolata</taxon>
        <taxon>Perkinsozoa</taxon>
        <taxon>Perkinsea</taxon>
        <taxon>Perkinsida</taxon>
        <taxon>Perkinsidae</taxon>
        <taxon>Perkinsus</taxon>
    </lineage>
</organism>
<evidence type="ECO:0000259" key="1">
    <source>
        <dbReference type="PROSITE" id="PS50878"/>
    </source>
</evidence>
<dbReference type="InterPro" id="IPR050951">
    <property type="entry name" value="Retrovirus_Pol_polyprotein"/>
</dbReference>
<dbReference type="Proteomes" id="UP000572268">
    <property type="component" value="Unassembled WGS sequence"/>
</dbReference>